<proteinExistence type="predicted"/>
<organism evidence="2 3">
    <name type="scientific">Rhamnella rubrinervis</name>
    <dbReference type="NCBI Taxonomy" id="2594499"/>
    <lineage>
        <taxon>Eukaryota</taxon>
        <taxon>Viridiplantae</taxon>
        <taxon>Streptophyta</taxon>
        <taxon>Embryophyta</taxon>
        <taxon>Tracheophyta</taxon>
        <taxon>Spermatophyta</taxon>
        <taxon>Magnoliopsida</taxon>
        <taxon>eudicotyledons</taxon>
        <taxon>Gunneridae</taxon>
        <taxon>Pentapetalae</taxon>
        <taxon>rosids</taxon>
        <taxon>fabids</taxon>
        <taxon>Rosales</taxon>
        <taxon>Rhamnaceae</taxon>
        <taxon>rhamnoid group</taxon>
        <taxon>Rhamneae</taxon>
        <taxon>Rhamnella</taxon>
    </lineage>
</organism>
<keyword evidence="3" id="KW-1185">Reference proteome</keyword>
<evidence type="ECO:0000259" key="1">
    <source>
        <dbReference type="PROSITE" id="PS51934"/>
    </source>
</evidence>
<dbReference type="OrthoDB" id="421951at2759"/>
<reference evidence="2" key="1">
    <citation type="submission" date="2020-03" db="EMBL/GenBank/DDBJ databases">
        <title>A high-quality chromosome-level genome assembly of a woody plant with both climbing and erect habits, Rhamnella rubrinervis.</title>
        <authorList>
            <person name="Lu Z."/>
            <person name="Yang Y."/>
            <person name="Zhu X."/>
            <person name="Sun Y."/>
        </authorList>
    </citation>
    <scope>NUCLEOTIDE SEQUENCE</scope>
    <source>
        <strain evidence="2">BYM</strain>
        <tissue evidence="2">Leaf</tissue>
    </source>
</reference>
<protein>
    <recommendedName>
        <fullName evidence="1">LRAT domain-containing protein</fullName>
    </recommendedName>
</protein>
<dbReference type="Proteomes" id="UP000796880">
    <property type="component" value="Unassembled WGS sequence"/>
</dbReference>
<dbReference type="PROSITE" id="PS51934">
    <property type="entry name" value="LRAT"/>
    <property type="match status" value="1"/>
</dbReference>
<gene>
    <name evidence="2" type="ORF">FNV43_RR25082</name>
</gene>
<dbReference type="PANTHER" id="PTHR46137">
    <property type="entry name" value="OS05G0310600 PROTEIN"/>
    <property type="match status" value="1"/>
</dbReference>
<dbReference type="AlphaFoldDB" id="A0A8K0DTJ0"/>
<accession>A0A8K0DTJ0</accession>
<sequence length="244" mass="26685">MGVLSNRIQREQLKIGDHIYTWRRAYIYAHHGIYVGDGQVIHFTQAAGRESGTGNVFDRVIFSSAPISPSSGCHCPVCGDQSRLDGVISSCLDCFLSGGDLYLYEYGVDIAAFLAETRGGTSTLAFAESTEEVLHRAFFLWANGFGTYDLFKNNCIDFAIYCKTSLVVDAKFSVRRCGQVVSLLADTSKFIASKGYTLVFLAKRSPYLMAVSGGVYVVSKLLSDIGVRPDAARIAVENLVNGRR</sequence>
<dbReference type="Gene3D" id="3.90.1720.10">
    <property type="entry name" value="endopeptidase domain like (from Nostoc punctiforme)"/>
    <property type="match status" value="1"/>
</dbReference>
<dbReference type="InterPro" id="IPR007053">
    <property type="entry name" value="LRAT_dom"/>
</dbReference>
<feature type="domain" description="LRAT" evidence="1">
    <location>
        <begin position="20"/>
        <end position="171"/>
    </location>
</feature>
<evidence type="ECO:0000313" key="3">
    <source>
        <dbReference type="Proteomes" id="UP000796880"/>
    </source>
</evidence>
<comment type="caution">
    <text evidence="2">The sequence shown here is derived from an EMBL/GenBank/DDBJ whole genome shotgun (WGS) entry which is preliminary data.</text>
</comment>
<dbReference type="EMBL" id="VOIH02000011">
    <property type="protein sequence ID" value="KAF3433979.1"/>
    <property type="molecule type" value="Genomic_DNA"/>
</dbReference>
<dbReference type="PANTHER" id="PTHR46137:SF3">
    <property type="entry name" value="OS05G0310600 PROTEIN"/>
    <property type="match status" value="1"/>
</dbReference>
<evidence type="ECO:0000313" key="2">
    <source>
        <dbReference type="EMBL" id="KAF3433979.1"/>
    </source>
</evidence>
<name>A0A8K0DTJ0_9ROSA</name>
<dbReference type="Pfam" id="PF04970">
    <property type="entry name" value="LRAT"/>
    <property type="match status" value="1"/>
</dbReference>